<accession>A0A0V1IKZ5</accession>
<evidence type="ECO:0000313" key="2">
    <source>
        <dbReference type="EMBL" id="KRZ23448.1"/>
    </source>
</evidence>
<proteinExistence type="predicted"/>
<feature type="compositionally biased region" description="Basic and acidic residues" evidence="1">
    <location>
        <begin position="50"/>
        <end position="62"/>
    </location>
</feature>
<gene>
    <name evidence="2" type="ORF">T4B_3198</name>
</gene>
<protein>
    <submittedName>
        <fullName evidence="2">Uncharacterized protein</fullName>
    </submittedName>
</protein>
<keyword evidence="3" id="KW-1185">Reference proteome</keyword>
<evidence type="ECO:0000256" key="1">
    <source>
        <dbReference type="SAM" id="MobiDB-lite"/>
    </source>
</evidence>
<evidence type="ECO:0000313" key="3">
    <source>
        <dbReference type="Proteomes" id="UP000054805"/>
    </source>
</evidence>
<comment type="caution">
    <text evidence="2">The sequence shown here is derived from an EMBL/GenBank/DDBJ whole genome shotgun (WGS) entry which is preliminary data.</text>
</comment>
<dbReference type="AlphaFoldDB" id="A0A0V1IKZ5"/>
<feature type="compositionally biased region" description="Basic and acidic residues" evidence="1">
    <location>
        <begin position="7"/>
        <end position="21"/>
    </location>
</feature>
<feature type="region of interest" description="Disordered" evidence="1">
    <location>
        <begin position="1"/>
        <end position="62"/>
    </location>
</feature>
<name>A0A0V1IKZ5_TRIPS</name>
<reference evidence="2 3" key="1">
    <citation type="submission" date="2015-01" db="EMBL/GenBank/DDBJ databases">
        <title>Evolution of Trichinella species and genotypes.</title>
        <authorList>
            <person name="Korhonen P.K."/>
            <person name="Edoardo P."/>
            <person name="Giuseppe L.R."/>
            <person name="Gasser R.B."/>
        </authorList>
    </citation>
    <scope>NUCLEOTIDE SEQUENCE [LARGE SCALE GENOMIC DNA]</scope>
    <source>
        <strain evidence="2">ISS588</strain>
    </source>
</reference>
<dbReference type="Proteomes" id="UP000054805">
    <property type="component" value="Unassembled WGS sequence"/>
</dbReference>
<dbReference type="EMBL" id="JYDS01000144">
    <property type="protein sequence ID" value="KRZ23448.1"/>
    <property type="molecule type" value="Genomic_DNA"/>
</dbReference>
<feature type="compositionally biased region" description="Basic and acidic residues" evidence="1">
    <location>
        <begin position="32"/>
        <end position="41"/>
    </location>
</feature>
<organism evidence="2 3">
    <name type="scientific">Trichinella pseudospiralis</name>
    <name type="common">Parasitic roundworm</name>
    <dbReference type="NCBI Taxonomy" id="6337"/>
    <lineage>
        <taxon>Eukaryota</taxon>
        <taxon>Metazoa</taxon>
        <taxon>Ecdysozoa</taxon>
        <taxon>Nematoda</taxon>
        <taxon>Enoplea</taxon>
        <taxon>Dorylaimia</taxon>
        <taxon>Trichinellida</taxon>
        <taxon>Trichinellidae</taxon>
        <taxon>Trichinella</taxon>
    </lineage>
</organism>
<sequence>MVTIDSTLRKHDGENFHKINDQETQSESPLETGKEWEEKRAIQSPDFEDSEKALKEVRRNSE</sequence>